<feature type="repeat" description="TPR" evidence="1">
    <location>
        <begin position="400"/>
        <end position="433"/>
    </location>
</feature>
<evidence type="ECO:0000313" key="3">
    <source>
        <dbReference type="EMBL" id="EAR86199.2"/>
    </source>
</evidence>
<dbReference type="InParanoid" id="Q22LR7"/>
<keyword evidence="4" id="KW-1185">Reference proteome</keyword>
<evidence type="ECO:0000259" key="2">
    <source>
        <dbReference type="PROSITE" id="PS50011"/>
    </source>
</evidence>
<dbReference type="InterPro" id="IPR037919">
    <property type="entry name" value="OGT"/>
</dbReference>
<dbReference type="HOGENOM" id="CLU_505795_0_0_1"/>
<dbReference type="PANTHER" id="PTHR44366">
    <property type="entry name" value="UDP-N-ACETYLGLUCOSAMINE--PEPTIDE N-ACETYLGLUCOSAMINYLTRANSFERASE 110 KDA SUBUNIT"/>
    <property type="match status" value="1"/>
</dbReference>
<dbReference type="GeneID" id="7829128"/>
<sequence length="626" mass="73810">MISKLLYFLTEKLYSDQQQGQNRNEQIPYQPISFKQLANQLEKEKFLRILDNLVDLNNNMNKILLAQHKIKDTQYSVRIISLFDGSDQISSQMLEIAINEADFLKNSNHPNIVCYIDSFQIDFYYFIVMEKCEKSLQQLVEQLTNTQIQISDDLYFNIACQTLSAIDYLHKQKYRLEELSLKTILIDRNNNVKLYNFKKVKQDYISLLNQKDNNITENTIEPKPHDLVEDYCNFAKIFLLLVQKVQFKNDYLSSKEIKKLDCLNSLRAITFQGLQLNQKNEIQLFIDFLFQNLALKNPAIDRLSEHFQMRSEILQKFQQVLISIQRHQRIEFFQIILEQYMDNYNQGLTYLNQGNLDSSLKCFQECRTLFRQYKSKIVNIGDNQLQIGIEDQIEECMKIYSLIYNIAFIKYQQGKINKAIKLFNESLNLNPQNIKCYHSLAFLYQKLGMLEEAIQLLQKSLTLKPISATSLMLLGITFHQKGMIGQAIRSFKKCLKLDPNKQICYIHLGKVFHDKGFFDEAIELYQKGLKLNSNSKDKEIFYYSLGMAFLDKGYINSMIKIFRLHVQSSENNANFYNNLGNYYHQKCKYVDAIKFYQICQKYQPKHQICKQNIEIAKAKINKLPKI</sequence>
<dbReference type="SUPFAM" id="SSF56112">
    <property type="entry name" value="Protein kinase-like (PK-like)"/>
    <property type="match status" value="1"/>
</dbReference>
<feature type="domain" description="Protein kinase" evidence="2">
    <location>
        <begin position="49"/>
        <end position="341"/>
    </location>
</feature>
<dbReference type="GO" id="GO:0005524">
    <property type="term" value="F:ATP binding"/>
    <property type="evidence" value="ECO:0007669"/>
    <property type="project" value="InterPro"/>
</dbReference>
<dbReference type="PANTHER" id="PTHR44366:SF1">
    <property type="entry name" value="UDP-N-ACETYLGLUCOSAMINE--PEPTIDE N-ACETYLGLUCOSAMINYLTRANSFERASE 110 KDA SUBUNIT"/>
    <property type="match status" value="1"/>
</dbReference>
<feature type="repeat" description="TPR" evidence="1">
    <location>
        <begin position="573"/>
        <end position="606"/>
    </location>
</feature>
<dbReference type="GO" id="GO:0097363">
    <property type="term" value="F:protein O-acetylglucosaminyltransferase activity"/>
    <property type="evidence" value="ECO:0007669"/>
    <property type="project" value="TreeGrafter"/>
</dbReference>
<dbReference type="Pfam" id="PF13424">
    <property type="entry name" value="TPR_12"/>
    <property type="match status" value="1"/>
</dbReference>
<gene>
    <name evidence="3" type="ORF">TTHERM_00699830</name>
</gene>
<dbReference type="SUPFAM" id="SSF48452">
    <property type="entry name" value="TPR-like"/>
    <property type="match status" value="1"/>
</dbReference>
<name>Q22LR7_TETTS</name>
<dbReference type="PROSITE" id="PS50005">
    <property type="entry name" value="TPR"/>
    <property type="match status" value="5"/>
</dbReference>
<feature type="repeat" description="TPR" evidence="1">
    <location>
        <begin position="502"/>
        <end position="535"/>
    </location>
</feature>
<dbReference type="Pfam" id="PF00069">
    <property type="entry name" value="Pkinase"/>
    <property type="match status" value="1"/>
</dbReference>
<reference evidence="4" key="1">
    <citation type="journal article" date="2006" name="PLoS Biol.">
        <title>Macronuclear genome sequence of the ciliate Tetrahymena thermophila, a model eukaryote.</title>
        <authorList>
            <person name="Eisen J.A."/>
            <person name="Coyne R.S."/>
            <person name="Wu M."/>
            <person name="Wu D."/>
            <person name="Thiagarajan M."/>
            <person name="Wortman J.R."/>
            <person name="Badger J.H."/>
            <person name="Ren Q."/>
            <person name="Amedeo P."/>
            <person name="Jones K.M."/>
            <person name="Tallon L.J."/>
            <person name="Delcher A.L."/>
            <person name="Salzberg S.L."/>
            <person name="Silva J.C."/>
            <person name="Haas B.J."/>
            <person name="Majoros W.H."/>
            <person name="Farzad M."/>
            <person name="Carlton J.M."/>
            <person name="Smith R.K. Jr."/>
            <person name="Garg J."/>
            <person name="Pearlman R.E."/>
            <person name="Karrer K.M."/>
            <person name="Sun L."/>
            <person name="Manning G."/>
            <person name="Elde N.C."/>
            <person name="Turkewitz A.P."/>
            <person name="Asai D.J."/>
            <person name="Wilkes D.E."/>
            <person name="Wang Y."/>
            <person name="Cai H."/>
            <person name="Collins K."/>
            <person name="Stewart B.A."/>
            <person name="Lee S.R."/>
            <person name="Wilamowska K."/>
            <person name="Weinberg Z."/>
            <person name="Ruzzo W.L."/>
            <person name="Wloga D."/>
            <person name="Gaertig J."/>
            <person name="Frankel J."/>
            <person name="Tsao C.-C."/>
            <person name="Gorovsky M.A."/>
            <person name="Keeling P.J."/>
            <person name="Waller R.F."/>
            <person name="Patron N.J."/>
            <person name="Cherry J.M."/>
            <person name="Stover N.A."/>
            <person name="Krieger C.J."/>
            <person name="del Toro C."/>
            <person name="Ryder H.F."/>
            <person name="Williamson S.C."/>
            <person name="Barbeau R.A."/>
            <person name="Hamilton E.P."/>
            <person name="Orias E."/>
        </authorList>
    </citation>
    <scope>NUCLEOTIDE SEQUENCE [LARGE SCALE GENOMIC DNA]</scope>
    <source>
        <strain evidence="4">SB210</strain>
    </source>
</reference>
<dbReference type="PROSITE" id="PS50293">
    <property type="entry name" value="TPR_REGION"/>
    <property type="match status" value="1"/>
</dbReference>
<protein>
    <submittedName>
        <fullName evidence="3">Tetratricopeptide repeat protein</fullName>
    </submittedName>
</protein>
<dbReference type="KEGG" id="tet:TTHERM_00699830"/>
<dbReference type="Pfam" id="PF13181">
    <property type="entry name" value="TPR_8"/>
    <property type="match status" value="3"/>
</dbReference>
<dbReference type="InterPro" id="IPR011009">
    <property type="entry name" value="Kinase-like_dom_sf"/>
</dbReference>
<feature type="repeat" description="TPR" evidence="1">
    <location>
        <begin position="468"/>
        <end position="501"/>
    </location>
</feature>
<dbReference type="eggNOG" id="KOG4626">
    <property type="taxonomic scope" value="Eukaryota"/>
</dbReference>
<dbReference type="SMART" id="SM00028">
    <property type="entry name" value="TPR"/>
    <property type="match status" value="7"/>
</dbReference>
<dbReference type="InterPro" id="IPR019734">
    <property type="entry name" value="TPR_rpt"/>
</dbReference>
<organism evidence="3 4">
    <name type="scientific">Tetrahymena thermophila (strain SB210)</name>
    <dbReference type="NCBI Taxonomy" id="312017"/>
    <lineage>
        <taxon>Eukaryota</taxon>
        <taxon>Sar</taxon>
        <taxon>Alveolata</taxon>
        <taxon>Ciliophora</taxon>
        <taxon>Intramacronucleata</taxon>
        <taxon>Oligohymenophorea</taxon>
        <taxon>Hymenostomatida</taxon>
        <taxon>Tetrahymenina</taxon>
        <taxon>Tetrahymenidae</taxon>
        <taxon>Tetrahymena</taxon>
    </lineage>
</organism>
<proteinExistence type="predicted"/>
<dbReference type="Gene3D" id="3.30.200.20">
    <property type="entry name" value="Phosphorylase Kinase, domain 1"/>
    <property type="match status" value="1"/>
</dbReference>
<evidence type="ECO:0000313" key="4">
    <source>
        <dbReference type="Proteomes" id="UP000009168"/>
    </source>
</evidence>
<dbReference type="Gene3D" id="1.10.510.10">
    <property type="entry name" value="Transferase(Phosphotransferase) domain 1"/>
    <property type="match status" value="1"/>
</dbReference>
<dbReference type="AlphaFoldDB" id="Q22LR7"/>
<feature type="repeat" description="TPR" evidence="1">
    <location>
        <begin position="434"/>
        <end position="467"/>
    </location>
</feature>
<dbReference type="SMART" id="SM00220">
    <property type="entry name" value="S_TKc"/>
    <property type="match status" value="1"/>
</dbReference>
<dbReference type="Proteomes" id="UP000009168">
    <property type="component" value="Unassembled WGS sequence"/>
</dbReference>
<dbReference type="EMBL" id="GG662861">
    <property type="protein sequence ID" value="EAR86199.2"/>
    <property type="molecule type" value="Genomic_DNA"/>
</dbReference>
<dbReference type="PROSITE" id="PS50011">
    <property type="entry name" value="PROTEIN_KINASE_DOM"/>
    <property type="match status" value="1"/>
</dbReference>
<dbReference type="OrthoDB" id="311870at2759"/>
<dbReference type="GO" id="GO:0006493">
    <property type="term" value="P:protein O-linked glycosylation"/>
    <property type="evidence" value="ECO:0007669"/>
    <property type="project" value="InterPro"/>
</dbReference>
<evidence type="ECO:0000256" key="1">
    <source>
        <dbReference type="PROSITE-ProRule" id="PRU00339"/>
    </source>
</evidence>
<dbReference type="RefSeq" id="XP_976794.2">
    <property type="nucleotide sequence ID" value="XM_971701.2"/>
</dbReference>
<dbReference type="GO" id="GO:0004672">
    <property type="term" value="F:protein kinase activity"/>
    <property type="evidence" value="ECO:0007669"/>
    <property type="project" value="InterPro"/>
</dbReference>
<dbReference type="InterPro" id="IPR011990">
    <property type="entry name" value="TPR-like_helical_dom_sf"/>
</dbReference>
<dbReference type="InterPro" id="IPR000719">
    <property type="entry name" value="Prot_kinase_dom"/>
</dbReference>
<dbReference type="Gene3D" id="1.25.40.10">
    <property type="entry name" value="Tetratricopeptide repeat domain"/>
    <property type="match status" value="3"/>
</dbReference>
<keyword evidence="1" id="KW-0802">TPR repeat</keyword>
<accession>Q22LR7</accession>